<dbReference type="PANTHER" id="PTHR11956:SF5">
    <property type="entry name" value="ARGININE--TRNA LIGASE, CYTOPLASMIC"/>
    <property type="match status" value="1"/>
</dbReference>
<evidence type="ECO:0000256" key="4">
    <source>
        <dbReference type="ARBA" id="ARBA00022598"/>
    </source>
</evidence>
<evidence type="ECO:0000256" key="1">
    <source>
        <dbReference type="ARBA" id="ARBA00004496"/>
    </source>
</evidence>
<comment type="caution">
    <text evidence="14">The sequence shown here is derived from an EMBL/GenBank/DDBJ whole genome shotgun (WGS) entry which is preliminary data.</text>
</comment>
<dbReference type="InterPro" id="IPR035684">
    <property type="entry name" value="ArgRS_core"/>
</dbReference>
<keyword evidence="5 10" id="KW-0547">Nucleotide-binding</keyword>
<dbReference type="EMBL" id="ADTV01000013">
    <property type="protein sequence ID" value="EFG85177.1"/>
    <property type="molecule type" value="Genomic_DNA"/>
</dbReference>
<sequence>MPRFGIWPVCRVMFSGPVAPGVNFGKPHHMSDSLFVRYLSHVREALGQVVPHLPPAIVARVEVTPTRDPSHGDLATNAALLVAKVARRKPADIAADLARVLESVPGITAAQAAGPGFVNLKLAPAVLQEVAAQVLRAGDSYGDGHVGDGVKVNVEYVSANPTGPMHVGHCRGAVVGDALANLLSKAGYGVTKEYYINDAGAQVTALAWAAYWRYLQAIGTTLTQDEFAALVPGGIQYGGDYLVPVGEELAARHGTSLAADGGRPAPVDVWMQTVRTETVARMMAMIREDLEALGVHHDVFTSEAKILADGETNRAIDRLTAKGLIYEGVLEPPKGKLPEDWEARPQTLFRSTEFGDDVDRPLRKSDGSNTYFANDIGYHADKIARGADVLIDVWGADHGGYVTRMKAAVAALGQDGKPELDVLLCQIVRIVRDGQPVRMSKRAGTFVTLRDLIDEVGRDAVRFTMLTRKADAQMEFDLDQVVAQSRDNPVFYVQYAHARCCSVLRGAAELAQAGRLAGDLSAEALAALDLSGLSSDAELALLGRMAQWPRVVESAAIAHEPHRIAFYLQELAADFHALWNRGRDDATLRFLHEDDAQLTRTKLALVEATARVIRSGLRVLGVEPVKEMR</sequence>
<reference evidence="14 15" key="1">
    <citation type="journal article" date="2010" name="J. Bacteriol.">
        <title>Genome sequence of a cellulose-producing bacterium, Gluconacetobacter hansenii ATCC 23769.</title>
        <authorList>
            <person name="Iyer P.R."/>
            <person name="Geib S.M."/>
            <person name="Catchmark J."/>
            <person name="Kao T.H."/>
            <person name="Tien M."/>
        </authorList>
    </citation>
    <scope>NUCLEOTIDE SEQUENCE [LARGE SCALE GENOMIC DNA]</scope>
    <source>
        <strain evidence="14 15">ATCC 23769</strain>
    </source>
</reference>
<evidence type="ECO:0000256" key="3">
    <source>
        <dbReference type="ARBA" id="ARBA00022490"/>
    </source>
</evidence>
<dbReference type="PANTHER" id="PTHR11956">
    <property type="entry name" value="ARGINYL-TRNA SYNTHETASE"/>
    <property type="match status" value="1"/>
</dbReference>
<dbReference type="Gene3D" id="3.30.1360.70">
    <property type="entry name" value="Arginyl tRNA synthetase N-terminal domain"/>
    <property type="match status" value="1"/>
</dbReference>
<dbReference type="NCBIfam" id="TIGR00456">
    <property type="entry name" value="argS"/>
    <property type="match status" value="1"/>
</dbReference>
<dbReference type="SMART" id="SM00836">
    <property type="entry name" value="DALR_1"/>
    <property type="match status" value="1"/>
</dbReference>
<feature type="short sequence motif" description="'HIGH' region" evidence="10">
    <location>
        <begin position="159"/>
        <end position="169"/>
    </location>
</feature>
<comment type="catalytic activity">
    <reaction evidence="9 10">
        <text>tRNA(Arg) + L-arginine + ATP = L-arginyl-tRNA(Arg) + AMP + diphosphate</text>
        <dbReference type="Rhea" id="RHEA:20301"/>
        <dbReference type="Rhea" id="RHEA-COMP:9658"/>
        <dbReference type="Rhea" id="RHEA-COMP:9673"/>
        <dbReference type="ChEBI" id="CHEBI:30616"/>
        <dbReference type="ChEBI" id="CHEBI:32682"/>
        <dbReference type="ChEBI" id="CHEBI:33019"/>
        <dbReference type="ChEBI" id="CHEBI:78442"/>
        <dbReference type="ChEBI" id="CHEBI:78513"/>
        <dbReference type="ChEBI" id="CHEBI:456215"/>
        <dbReference type="EC" id="6.1.1.19"/>
    </reaction>
</comment>
<dbReference type="InterPro" id="IPR008909">
    <property type="entry name" value="DALR_anticod-bd"/>
</dbReference>
<feature type="domain" description="Arginyl tRNA synthetase N-terminal" evidence="13">
    <location>
        <begin position="40"/>
        <end position="122"/>
    </location>
</feature>
<evidence type="ECO:0000259" key="13">
    <source>
        <dbReference type="SMART" id="SM01016"/>
    </source>
</evidence>
<keyword evidence="7 10" id="KW-0648">Protein biosynthesis</keyword>
<dbReference type="InterPro" id="IPR001412">
    <property type="entry name" value="aa-tRNA-synth_I_CS"/>
</dbReference>
<keyword evidence="6 10" id="KW-0067">ATP-binding</keyword>
<dbReference type="InterPro" id="IPR001278">
    <property type="entry name" value="Arg-tRNA-ligase"/>
</dbReference>
<keyword evidence="3 10" id="KW-0963">Cytoplasm</keyword>
<dbReference type="GO" id="GO:0005524">
    <property type="term" value="F:ATP binding"/>
    <property type="evidence" value="ECO:0007669"/>
    <property type="project" value="UniProtKB-UniRule"/>
</dbReference>
<comment type="subcellular location">
    <subcellularLocation>
        <location evidence="1 10">Cytoplasm</location>
    </subcellularLocation>
</comment>
<dbReference type="CDD" id="cd00671">
    <property type="entry name" value="ArgRS_core"/>
    <property type="match status" value="1"/>
</dbReference>
<dbReference type="InterPro" id="IPR005148">
    <property type="entry name" value="Arg-tRNA-synth_N"/>
</dbReference>
<gene>
    <name evidence="10 14" type="primary">argS</name>
    <name evidence="14" type="ORF">GXY_04354</name>
</gene>
<dbReference type="PROSITE" id="PS00178">
    <property type="entry name" value="AA_TRNA_LIGASE_I"/>
    <property type="match status" value="1"/>
</dbReference>
<dbReference type="EC" id="6.1.1.19" evidence="10"/>
<dbReference type="InterPro" id="IPR014729">
    <property type="entry name" value="Rossmann-like_a/b/a_fold"/>
</dbReference>
<dbReference type="InterPro" id="IPR036695">
    <property type="entry name" value="Arg-tRNA-synth_N_sf"/>
</dbReference>
<dbReference type="SUPFAM" id="SSF52374">
    <property type="entry name" value="Nucleotidylyl transferase"/>
    <property type="match status" value="1"/>
</dbReference>
<evidence type="ECO:0000256" key="2">
    <source>
        <dbReference type="ARBA" id="ARBA00005594"/>
    </source>
</evidence>
<dbReference type="Gene3D" id="1.10.730.10">
    <property type="entry name" value="Isoleucyl-tRNA Synthetase, Domain 1"/>
    <property type="match status" value="1"/>
</dbReference>
<protein>
    <recommendedName>
        <fullName evidence="10">Arginine--tRNA ligase</fullName>
        <ecNumber evidence="10">6.1.1.19</ecNumber>
    </recommendedName>
    <alternativeName>
        <fullName evidence="10">Arginyl-tRNA synthetase</fullName>
        <shortName evidence="10">ArgRS</shortName>
    </alternativeName>
</protein>
<evidence type="ECO:0000256" key="8">
    <source>
        <dbReference type="ARBA" id="ARBA00023146"/>
    </source>
</evidence>
<dbReference type="Pfam" id="PF05746">
    <property type="entry name" value="DALR_1"/>
    <property type="match status" value="1"/>
</dbReference>
<dbReference type="PRINTS" id="PR01038">
    <property type="entry name" value="TRNASYNTHARG"/>
</dbReference>
<comment type="similarity">
    <text evidence="2 10 11">Belongs to the class-I aminoacyl-tRNA synthetase family.</text>
</comment>
<dbReference type="HOGENOM" id="CLU_006406_0_1_5"/>
<keyword evidence="4 10" id="KW-0436">Ligase</keyword>
<dbReference type="AlphaFoldDB" id="D5QCL7"/>
<evidence type="ECO:0000259" key="12">
    <source>
        <dbReference type="SMART" id="SM00836"/>
    </source>
</evidence>
<accession>D5QCL7</accession>
<dbReference type="GO" id="GO:0005737">
    <property type="term" value="C:cytoplasm"/>
    <property type="evidence" value="ECO:0007669"/>
    <property type="project" value="UniProtKB-SubCell"/>
</dbReference>
<dbReference type="SUPFAM" id="SSF47323">
    <property type="entry name" value="Anticodon-binding domain of a subclass of class I aminoacyl-tRNA synthetases"/>
    <property type="match status" value="1"/>
</dbReference>
<feature type="domain" description="DALR anticodon binding" evidence="12">
    <location>
        <begin position="493"/>
        <end position="628"/>
    </location>
</feature>
<evidence type="ECO:0000313" key="15">
    <source>
        <dbReference type="Proteomes" id="UP000006468"/>
    </source>
</evidence>
<dbReference type="GO" id="GO:0006420">
    <property type="term" value="P:arginyl-tRNA aminoacylation"/>
    <property type="evidence" value="ECO:0007669"/>
    <property type="project" value="UniProtKB-UniRule"/>
</dbReference>
<dbReference type="InterPro" id="IPR009080">
    <property type="entry name" value="tRNAsynth_Ia_anticodon-bd"/>
</dbReference>
<dbReference type="SUPFAM" id="SSF55190">
    <property type="entry name" value="Arginyl-tRNA synthetase (ArgRS), N-terminal 'additional' domain"/>
    <property type="match status" value="1"/>
</dbReference>
<evidence type="ECO:0000313" key="14">
    <source>
        <dbReference type="EMBL" id="EFG85177.1"/>
    </source>
</evidence>
<dbReference type="Proteomes" id="UP000006468">
    <property type="component" value="Chromosome"/>
</dbReference>
<organism evidence="14 15">
    <name type="scientific">Novacetimonas hansenii ATCC 23769</name>
    <dbReference type="NCBI Taxonomy" id="714995"/>
    <lineage>
        <taxon>Bacteria</taxon>
        <taxon>Pseudomonadati</taxon>
        <taxon>Pseudomonadota</taxon>
        <taxon>Alphaproteobacteria</taxon>
        <taxon>Acetobacterales</taxon>
        <taxon>Acetobacteraceae</taxon>
        <taxon>Novacetimonas</taxon>
    </lineage>
</organism>
<dbReference type="Gene3D" id="3.40.50.620">
    <property type="entry name" value="HUPs"/>
    <property type="match status" value="1"/>
</dbReference>
<evidence type="ECO:0000256" key="11">
    <source>
        <dbReference type="RuleBase" id="RU363038"/>
    </source>
</evidence>
<evidence type="ECO:0000256" key="10">
    <source>
        <dbReference type="HAMAP-Rule" id="MF_00123"/>
    </source>
</evidence>
<evidence type="ECO:0000256" key="5">
    <source>
        <dbReference type="ARBA" id="ARBA00022741"/>
    </source>
</evidence>
<dbReference type="FunFam" id="1.10.730.10:FF:000008">
    <property type="entry name" value="Arginine--tRNA ligase"/>
    <property type="match status" value="1"/>
</dbReference>
<evidence type="ECO:0000256" key="6">
    <source>
        <dbReference type="ARBA" id="ARBA00022840"/>
    </source>
</evidence>
<dbReference type="HAMAP" id="MF_00123">
    <property type="entry name" value="Arg_tRNA_synth"/>
    <property type="match status" value="1"/>
</dbReference>
<evidence type="ECO:0000256" key="7">
    <source>
        <dbReference type="ARBA" id="ARBA00022917"/>
    </source>
</evidence>
<name>D5QCL7_NOVHA</name>
<dbReference type="Pfam" id="PF00750">
    <property type="entry name" value="tRNA-synt_1d"/>
    <property type="match status" value="1"/>
</dbReference>
<keyword evidence="8 10" id="KW-0030">Aminoacyl-tRNA synthetase</keyword>
<dbReference type="GO" id="GO:0004814">
    <property type="term" value="F:arginine-tRNA ligase activity"/>
    <property type="evidence" value="ECO:0007669"/>
    <property type="project" value="UniProtKB-UniRule"/>
</dbReference>
<evidence type="ECO:0000256" key="9">
    <source>
        <dbReference type="ARBA" id="ARBA00049339"/>
    </source>
</evidence>
<proteinExistence type="inferred from homology"/>
<dbReference type="Pfam" id="PF03485">
    <property type="entry name" value="Arg_tRNA_synt_N"/>
    <property type="match status" value="1"/>
</dbReference>
<comment type="subunit">
    <text evidence="10">Monomer.</text>
</comment>
<dbReference type="SMART" id="SM01016">
    <property type="entry name" value="Arg_tRNA_synt_N"/>
    <property type="match status" value="1"/>
</dbReference>